<evidence type="ECO:0000256" key="7">
    <source>
        <dbReference type="ARBA" id="ARBA00022679"/>
    </source>
</evidence>
<evidence type="ECO:0000256" key="4">
    <source>
        <dbReference type="ARBA" id="ARBA00016436"/>
    </source>
</evidence>
<dbReference type="GO" id="GO:0009245">
    <property type="term" value="P:lipid A biosynthetic process"/>
    <property type="evidence" value="ECO:0007669"/>
    <property type="project" value="UniProtKB-UniRule"/>
</dbReference>
<accession>A0A2S0VTB8</accession>
<feature type="transmembrane region" description="Helical" evidence="14">
    <location>
        <begin position="38"/>
        <end position="57"/>
    </location>
</feature>
<dbReference type="EC" id="2.7.1.130" evidence="3 13"/>
<dbReference type="NCBIfam" id="TIGR00682">
    <property type="entry name" value="lpxK"/>
    <property type="match status" value="1"/>
</dbReference>
<dbReference type="EMBL" id="CP026604">
    <property type="protein sequence ID" value="AWB67451.1"/>
    <property type="molecule type" value="Genomic_DNA"/>
</dbReference>
<dbReference type="HAMAP" id="MF_00409">
    <property type="entry name" value="LpxK"/>
    <property type="match status" value="1"/>
</dbReference>
<evidence type="ECO:0000256" key="13">
    <source>
        <dbReference type="HAMAP-Rule" id="MF_00409"/>
    </source>
</evidence>
<dbReference type="GO" id="GO:0005886">
    <property type="term" value="C:plasma membrane"/>
    <property type="evidence" value="ECO:0007669"/>
    <property type="project" value="TreeGrafter"/>
</dbReference>
<dbReference type="GO" id="GO:0005524">
    <property type="term" value="F:ATP binding"/>
    <property type="evidence" value="ECO:0007669"/>
    <property type="project" value="UniProtKB-UniRule"/>
</dbReference>
<comment type="catalytic activity">
    <reaction evidence="13">
        <text>a lipid A disaccharide + ATP = a lipid IVA + ADP + H(+)</text>
        <dbReference type="Rhea" id="RHEA:67840"/>
        <dbReference type="ChEBI" id="CHEBI:15378"/>
        <dbReference type="ChEBI" id="CHEBI:30616"/>
        <dbReference type="ChEBI" id="CHEBI:176343"/>
        <dbReference type="ChEBI" id="CHEBI:176425"/>
        <dbReference type="ChEBI" id="CHEBI:456216"/>
        <dbReference type="EC" id="2.7.1.130"/>
    </reaction>
</comment>
<dbReference type="SUPFAM" id="SSF52540">
    <property type="entry name" value="P-loop containing nucleoside triphosphate hydrolases"/>
    <property type="match status" value="1"/>
</dbReference>
<protein>
    <recommendedName>
        <fullName evidence="4 13">Tetraacyldisaccharide 4'-kinase</fullName>
        <ecNumber evidence="3 13">2.7.1.130</ecNumber>
    </recommendedName>
    <alternativeName>
        <fullName evidence="12 13">Lipid A 4'-kinase</fullName>
    </alternativeName>
</protein>
<keyword evidence="9 13" id="KW-0418">Kinase</keyword>
<name>A0A2S0VTB8_9ALTE</name>
<reference evidence="15 16" key="1">
    <citation type="submission" date="2018-01" db="EMBL/GenBank/DDBJ databases">
        <title>Genome sequence of a Cantenovulum-like bacteria.</title>
        <authorList>
            <person name="Tan W.R."/>
            <person name="Lau N.-S."/>
            <person name="Go F."/>
            <person name="Amirul A.-A.A."/>
        </authorList>
    </citation>
    <scope>NUCLEOTIDE SEQUENCE [LARGE SCALE GENOMIC DNA]</scope>
    <source>
        <strain evidence="15 16">CCB-QB4</strain>
    </source>
</reference>
<dbReference type="Pfam" id="PF02606">
    <property type="entry name" value="LpxK"/>
    <property type="match status" value="1"/>
</dbReference>
<comment type="pathway">
    <text evidence="2 13">Glycolipid biosynthesis; lipid IV(A) biosynthesis; lipid IV(A) from (3R)-3-hydroxytetradecanoyl-[acyl-carrier-protein] and UDP-N-acetyl-alpha-D-glucosamine: step 6/6.</text>
</comment>
<evidence type="ECO:0000256" key="12">
    <source>
        <dbReference type="ARBA" id="ARBA00029757"/>
    </source>
</evidence>
<evidence type="ECO:0000256" key="6">
    <source>
        <dbReference type="ARBA" id="ARBA00022556"/>
    </source>
</evidence>
<keyword evidence="14" id="KW-1133">Transmembrane helix</keyword>
<keyword evidence="16" id="KW-1185">Reference proteome</keyword>
<dbReference type="AlphaFoldDB" id="A0A2S0VTB8"/>
<keyword evidence="6 13" id="KW-0441">Lipid A biosynthesis</keyword>
<evidence type="ECO:0000256" key="8">
    <source>
        <dbReference type="ARBA" id="ARBA00022741"/>
    </source>
</evidence>
<evidence type="ECO:0000256" key="1">
    <source>
        <dbReference type="ARBA" id="ARBA00002274"/>
    </source>
</evidence>
<evidence type="ECO:0000256" key="10">
    <source>
        <dbReference type="ARBA" id="ARBA00022840"/>
    </source>
</evidence>
<evidence type="ECO:0000256" key="5">
    <source>
        <dbReference type="ARBA" id="ARBA00022516"/>
    </source>
</evidence>
<keyword evidence="5 13" id="KW-0444">Lipid biosynthesis</keyword>
<feature type="binding site" evidence="13">
    <location>
        <begin position="79"/>
        <end position="86"/>
    </location>
    <ligand>
        <name>ATP</name>
        <dbReference type="ChEBI" id="CHEBI:30616"/>
    </ligand>
</feature>
<proteinExistence type="inferred from homology"/>
<dbReference type="InterPro" id="IPR027417">
    <property type="entry name" value="P-loop_NTPase"/>
</dbReference>
<evidence type="ECO:0000256" key="2">
    <source>
        <dbReference type="ARBA" id="ARBA00004870"/>
    </source>
</evidence>
<comment type="similarity">
    <text evidence="13">Belongs to the LpxK family.</text>
</comment>
<dbReference type="UniPathway" id="UPA00359">
    <property type="reaction ID" value="UER00482"/>
</dbReference>
<keyword evidence="10 13" id="KW-0067">ATP-binding</keyword>
<organism evidence="15 16">
    <name type="scientific">Saccharobesus litoralis</name>
    <dbReference type="NCBI Taxonomy" id="2172099"/>
    <lineage>
        <taxon>Bacteria</taxon>
        <taxon>Pseudomonadati</taxon>
        <taxon>Pseudomonadota</taxon>
        <taxon>Gammaproteobacteria</taxon>
        <taxon>Alteromonadales</taxon>
        <taxon>Alteromonadaceae</taxon>
        <taxon>Saccharobesus</taxon>
    </lineage>
</organism>
<sequence>MANTDFYTICNLAAITSLRNAIMTLIEKAWYQGHKIAWLLLPLSGLFYLLSSIRRLLFKLGVKQSYHPQIPVIVVGNISVGGTGKTPFTIWLVEQLKQAGYKPAIVTRGYGNTLSAYPHVVKNNDAAQLVGDEPKLLAENCQVPVVIAPKRIDAAKTAKALGCNVVISDDGLQHYALQRDIEIILLDAKRGLGNGWLLPAGPLREGKWRLSSTKFVLYNCGANLPEDCLLEEQRSQALMISADEPRNMLEPELSYDKSASCNAVCAIGNPQRFYNSLAQCDIQIGDSKEFIDHHQFTEADFHFTHQRPVIMTEKDAVKCRHFAKQHFWFLPIEAKVNPIFKNNLINQLTELKTKYDI</sequence>
<dbReference type="PANTHER" id="PTHR42724">
    <property type="entry name" value="TETRAACYLDISACCHARIDE 4'-KINASE"/>
    <property type="match status" value="1"/>
</dbReference>
<dbReference type="KEGG" id="cate:C2869_13815"/>
<dbReference type="PANTHER" id="PTHR42724:SF1">
    <property type="entry name" value="TETRAACYLDISACCHARIDE 4'-KINASE, MITOCHONDRIAL-RELATED"/>
    <property type="match status" value="1"/>
</dbReference>
<evidence type="ECO:0000256" key="3">
    <source>
        <dbReference type="ARBA" id="ARBA00012071"/>
    </source>
</evidence>
<dbReference type="GO" id="GO:0009244">
    <property type="term" value="P:lipopolysaccharide core region biosynthetic process"/>
    <property type="evidence" value="ECO:0007669"/>
    <property type="project" value="TreeGrafter"/>
</dbReference>
<evidence type="ECO:0000313" key="15">
    <source>
        <dbReference type="EMBL" id="AWB67451.1"/>
    </source>
</evidence>
<keyword evidence="8 13" id="KW-0547">Nucleotide-binding</keyword>
<keyword evidence="7 13" id="KW-0808">Transferase</keyword>
<keyword evidence="14" id="KW-0812">Transmembrane</keyword>
<gene>
    <name evidence="13" type="primary">lpxK</name>
    <name evidence="15" type="ORF">C2869_13815</name>
</gene>
<evidence type="ECO:0000256" key="11">
    <source>
        <dbReference type="ARBA" id="ARBA00023098"/>
    </source>
</evidence>
<dbReference type="InterPro" id="IPR003758">
    <property type="entry name" value="LpxK"/>
</dbReference>
<dbReference type="GO" id="GO:0009029">
    <property type="term" value="F:lipid-A 4'-kinase activity"/>
    <property type="evidence" value="ECO:0007669"/>
    <property type="project" value="UniProtKB-UniRule"/>
</dbReference>
<evidence type="ECO:0000256" key="9">
    <source>
        <dbReference type="ARBA" id="ARBA00022777"/>
    </source>
</evidence>
<comment type="function">
    <text evidence="1 13">Transfers the gamma-phosphate of ATP to the 4'-position of a tetraacyldisaccharide 1-phosphate intermediate (termed DS-1-P) to form tetraacyldisaccharide 1,4'-bis-phosphate (lipid IVA).</text>
</comment>
<feature type="transmembrane region" description="Helical" evidence="14">
    <location>
        <begin position="6"/>
        <end position="26"/>
    </location>
</feature>
<keyword evidence="14" id="KW-0472">Membrane</keyword>
<evidence type="ECO:0000256" key="14">
    <source>
        <dbReference type="SAM" id="Phobius"/>
    </source>
</evidence>
<evidence type="ECO:0000313" key="16">
    <source>
        <dbReference type="Proteomes" id="UP000244441"/>
    </source>
</evidence>
<keyword evidence="11 13" id="KW-0443">Lipid metabolism</keyword>
<dbReference type="Proteomes" id="UP000244441">
    <property type="component" value="Chromosome"/>
</dbReference>